<evidence type="ECO:0000256" key="1">
    <source>
        <dbReference type="SAM" id="MobiDB-lite"/>
    </source>
</evidence>
<proteinExistence type="predicted"/>
<keyword evidence="2" id="KW-1133">Transmembrane helix</keyword>
<reference evidence="3" key="2">
    <citation type="submission" date="2024-02" db="EMBL/GenBank/DDBJ databases">
        <title>Comparative genomics of Cryptococcus and Kwoniella reveals pathogenesis evolution and contrasting modes of karyotype evolution via chromosome fusion or intercentromeric recombination.</title>
        <authorList>
            <person name="Coelho M.A."/>
            <person name="David-Palma M."/>
            <person name="Shea T."/>
            <person name="Bowers K."/>
            <person name="McGinley-Smith S."/>
            <person name="Mohammad A.W."/>
            <person name="Gnirke A."/>
            <person name="Yurkov A.M."/>
            <person name="Nowrousian M."/>
            <person name="Sun S."/>
            <person name="Cuomo C.A."/>
            <person name="Heitman J."/>
        </authorList>
    </citation>
    <scope>NUCLEOTIDE SEQUENCE</scope>
    <source>
        <strain evidence="3">CBS 10118</strain>
    </source>
</reference>
<name>A0AAJ8KBA4_9TREE</name>
<dbReference type="Proteomes" id="UP000092730">
    <property type="component" value="Chromosome 4"/>
</dbReference>
<evidence type="ECO:0000256" key="2">
    <source>
        <dbReference type="SAM" id="Phobius"/>
    </source>
</evidence>
<keyword evidence="4" id="KW-1185">Reference proteome</keyword>
<protein>
    <submittedName>
        <fullName evidence="3">Uncharacterized protein</fullName>
    </submittedName>
</protein>
<dbReference type="AlphaFoldDB" id="A0AAJ8KBA4"/>
<dbReference type="RefSeq" id="XP_065726302.1">
    <property type="nucleotide sequence ID" value="XM_065870230.1"/>
</dbReference>
<feature type="transmembrane region" description="Helical" evidence="2">
    <location>
        <begin position="238"/>
        <end position="263"/>
    </location>
</feature>
<feature type="region of interest" description="Disordered" evidence="1">
    <location>
        <begin position="1"/>
        <end position="67"/>
    </location>
</feature>
<dbReference type="GeneID" id="30209725"/>
<feature type="compositionally biased region" description="Polar residues" evidence="1">
    <location>
        <begin position="1"/>
        <end position="50"/>
    </location>
</feature>
<keyword evidence="2" id="KW-0812">Transmembrane</keyword>
<organism evidence="3 4">
    <name type="scientific">Kwoniella bestiolae CBS 10118</name>
    <dbReference type="NCBI Taxonomy" id="1296100"/>
    <lineage>
        <taxon>Eukaryota</taxon>
        <taxon>Fungi</taxon>
        <taxon>Dikarya</taxon>
        <taxon>Basidiomycota</taxon>
        <taxon>Agaricomycotina</taxon>
        <taxon>Tremellomycetes</taxon>
        <taxon>Tremellales</taxon>
        <taxon>Cryptococcaceae</taxon>
        <taxon>Kwoniella</taxon>
    </lineage>
</organism>
<accession>A0AAJ8KBA4</accession>
<reference evidence="3" key="1">
    <citation type="submission" date="2013-07" db="EMBL/GenBank/DDBJ databases">
        <authorList>
            <consortium name="The Broad Institute Genome Sequencing Platform"/>
            <person name="Cuomo C."/>
            <person name="Litvintseva A."/>
            <person name="Chen Y."/>
            <person name="Heitman J."/>
            <person name="Sun S."/>
            <person name="Springer D."/>
            <person name="Dromer F."/>
            <person name="Young S.K."/>
            <person name="Zeng Q."/>
            <person name="Gargeya S."/>
            <person name="Fitzgerald M."/>
            <person name="Abouelleil A."/>
            <person name="Alvarado L."/>
            <person name="Berlin A.M."/>
            <person name="Chapman S.B."/>
            <person name="Dewar J."/>
            <person name="Goldberg J."/>
            <person name="Griggs A."/>
            <person name="Gujja S."/>
            <person name="Hansen M."/>
            <person name="Howarth C."/>
            <person name="Imamovic A."/>
            <person name="Larimer J."/>
            <person name="McCowan C."/>
            <person name="Murphy C."/>
            <person name="Pearson M."/>
            <person name="Priest M."/>
            <person name="Roberts A."/>
            <person name="Saif S."/>
            <person name="Shea T."/>
            <person name="Sykes S."/>
            <person name="Wortman J."/>
            <person name="Nusbaum C."/>
            <person name="Birren B."/>
        </authorList>
    </citation>
    <scope>NUCLEOTIDE SEQUENCE</scope>
    <source>
        <strain evidence="3">CBS 10118</strain>
    </source>
</reference>
<evidence type="ECO:0000313" key="4">
    <source>
        <dbReference type="Proteomes" id="UP000092730"/>
    </source>
</evidence>
<sequence length="278" mass="31285">MPNTQRRQLSVPIQATYRSTSPSPQSAPPVSNHPSHSSINGDVSTSNRRAQPTFLPPVRKRSLPLASRSTHPLQMEIDRLTAVCEEHERVIRSSLSTIKHHVMTNMPDVFERVNKIDDDAEAITAQLQQTLSAHIPPFQSHLQRIVFDRSADVDLMEKRTTPWKDVVSDLTTSTALSRGLDKDEGSASRMKRISELDGGEGDALTRIEMWADEVDMYLSSEIVRVKEKLASKTSKRQFLLRVIVFLTYALVAIVLASVLGMLVKKGYDHIYHNDDVFQ</sequence>
<dbReference type="KEGG" id="kbi:30209725"/>
<keyword evidence="2" id="KW-0472">Membrane</keyword>
<evidence type="ECO:0000313" key="3">
    <source>
        <dbReference type="EMBL" id="WVW84172.1"/>
    </source>
</evidence>
<dbReference type="EMBL" id="CP144544">
    <property type="protein sequence ID" value="WVW84172.1"/>
    <property type="molecule type" value="Genomic_DNA"/>
</dbReference>
<gene>
    <name evidence="3" type="ORF">I302_106202</name>
</gene>